<evidence type="ECO:0000256" key="5">
    <source>
        <dbReference type="ARBA" id="ARBA00022984"/>
    </source>
</evidence>
<dbReference type="GO" id="GO:0008360">
    <property type="term" value="P:regulation of cell shape"/>
    <property type="evidence" value="ECO:0007669"/>
    <property type="project" value="UniProtKB-UniRule"/>
</dbReference>
<dbReference type="GO" id="GO:0015648">
    <property type="term" value="F:lipid-linked peptidoglycan transporter activity"/>
    <property type="evidence" value="ECO:0007669"/>
    <property type="project" value="UniProtKB-UniRule"/>
</dbReference>
<keyword evidence="3 10" id="KW-0812">Transmembrane</keyword>
<evidence type="ECO:0000256" key="6">
    <source>
        <dbReference type="ARBA" id="ARBA00022989"/>
    </source>
</evidence>
<comment type="similarity">
    <text evidence="9 10 11">Belongs to the MurJ/MviN family.</text>
</comment>
<keyword evidence="6 10" id="KW-1133">Transmembrane helix</keyword>
<keyword evidence="10" id="KW-0997">Cell inner membrane</keyword>
<evidence type="ECO:0000256" key="8">
    <source>
        <dbReference type="ARBA" id="ARBA00060041"/>
    </source>
</evidence>
<evidence type="ECO:0000256" key="2">
    <source>
        <dbReference type="ARBA" id="ARBA00022475"/>
    </source>
</evidence>
<evidence type="ECO:0000256" key="10">
    <source>
        <dbReference type="HAMAP-Rule" id="MF_02078"/>
    </source>
</evidence>
<feature type="transmembrane region" description="Helical" evidence="10">
    <location>
        <begin position="89"/>
        <end position="111"/>
    </location>
</feature>
<dbReference type="PANTHER" id="PTHR47019:SF1">
    <property type="entry name" value="LIPID II FLIPPASE MURJ"/>
    <property type="match status" value="1"/>
</dbReference>
<dbReference type="PIRSF" id="PIRSF002869">
    <property type="entry name" value="MviN"/>
    <property type="match status" value="1"/>
</dbReference>
<comment type="pathway">
    <text evidence="10">Cell wall biogenesis; peptidoglycan biosynthesis.</text>
</comment>
<comment type="caution">
    <text evidence="12">The sequence shown here is derived from an EMBL/GenBank/DDBJ whole genome shotgun (WGS) entry which is preliminary data.</text>
</comment>
<feature type="transmembrane region" description="Helical" evidence="10">
    <location>
        <begin position="24"/>
        <end position="43"/>
    </location>
</feature>
<feature type="transmembrane region" description="Helical" evidence="10">
    <location>
        <begin position="162"/>
        <end position="179"/>
    </location>
</feature>
<accession>A0A933RWG5</accession>
<dbReference type="Proteomes" id="UP000782519">
    <property type="component" value="Unassembled WGS sequence"/>
</dbReference>
<evidence type="ECO:0000256" key="3">
    <source>
        <dbReference type="ARBA" id="ARBA00022692"/>
    </source>
</evidence>
<evidence type="ECO:0000313" key="12">
    <source>
        <dbReference type="EMBL" id="MBI5129910.1"/>
    </source>
</evidence>
<feature type="transmembrane region" description="Helical" evidence="10">
    <location>
        <begin position="474"/>
        <end position="501"/>
    </location>
</feature>
<dbReference type="PRINTS" id="PR01806">
    <property type="entry name" value="VIRFACTRMVIN"/>
</dbReference>
<dbReference type="NCBIfam" id="TIGR01695">
    <property type="entry name" value="murJ_mviN"/>
    <property type="match status" value="1"/>
</dbReference>
<keyword evidence="7 10" id="KW-0472">Membrane</keyword>
<reference evidence="12" key="1">
    <citation type="submission" date="2020-07" db="EMBL/GenBank/DDBJ databases">
        <title>Huge and variable diversity of episymbiotic CPR bacteria and DPANN archaea in groundwater ecosystems.</title>
        <authorList>
            <person name="He C.Y."/>
            <person name="Keren R."/>
            <person name="Whittaker M."/>
            <person name="Farag I.F."/>
            <person name="Doudna J."/>
            <person name="Cate J.H.D."/>
            <person name="Banfield J.F."/>
        </authorList>
    </citation>
    <scope>NUCLEOTIDE SEQUENCE</scope>
    <source>
        <strain evidence="12">NC_groundwater_1818_Pr3_B-0.1um_66_35</strain>
    </source>
</reference>
<dbReference type="GO" id="GO:0071555">
    <property type="term" value="P:cell wall organization"/>
    <property type="evidence" value="ECO:0007669"/>
    <property type="project" value="UniProtKB-UniRule"/>
</dbReference>
<dbReference type="Pfam" id="PF03023">
    <property type="entry name" value="MurJ"/>
    <property type="match status" value="1"/>
</dbReference>
<dbReference type="InterPro" id="IPR004268">
    <property type="entry name" value="MurJ"/>
</dbReference>
<dbReference type="PANTHER" id="PTHR47019">
    <property type="entry name" value="LIPID II FLIPPASE MURJ"/>
    <property type="match status" value="1"/>
</dbReference>
<feature type="transmembrane region" description="Helical" evidence="10">
    <location>
        <begin position="185"/>
        <end position="207"/>
    </location>
</feature>
<organism evidence="12 13">
    <name type="scientific">Rhodopseudomonas palustris</name>
    <dbReference type="NCBI Taxonomy" id="1076"/>
    <lineage>
        <taxon>Bacteria</taxon>
        <taxon>Pseudomonadati</taxon>
        <taxon>Pseudomonadota</taxon>
        <taxon>Alphaproteobacteria</taxon>
        <taxon>Hyphomicrobiales</taxon>
        <taxon>Nitrobacteraceae</taxon>
        <taxon>Rhodopseudomonas</taxon>
    </lineage>
</organism>
<keyword evidence="5 10" id="KW-0573">Peptidoglycan synthesis</keyword>
<feature type="transmembrane region" description="Helical" evidence="10">
    <location>
        <begin position="131"/>
        <end position="150"/>
    </location>
</feature>
<sequence>MIRPLLTVSAGTLSSRLLGFVRDALVAALLGAGVVADAFLLAFQLVNVARRLLTEGALNAALVPAWLRVREHNGPVAAAAFAGRLLGTVALATLVLALLLGVFMPLLIALLAPGFIGHPTLVMATRDARLMLPYLAFAGPVAVMMGLFNAQGKVGLTAFSPLLFNGALIAVTLVLLFASDDDMVSAWLLSATVGLAGLLQLSILIFNGRGDRLATPLRVSFDSAMQAFFAKAIPGMIAGSGPQLLIVIGAIVASSQPSAVSWLYFANRLIELPLGIVGVAMGAVLVPELARAVRGEDRAAQSEAASRGLELALGVALPATVGLIVLSEPIVRVLFEHGAFGAADTAATAQALALLALGLPAQVLAKNWSAAFFAREDTRTPLLATLGAIGVALAAALLLGRLFGASGVAAAIALGAWSNAALLLGRGLARFGVAIDRAARRRVALIVLAAGAMGALLALKAGFMLPWAAQASTLAQAAVLGVLIAGGLIIYAALLILFGVVRPAAALGALRRPRGLRG</sequence>
<protein>
    <recommendedName>
        <fullName evidence="10">Probable lipid II flippase MurJ</fullName>
    </recommendedName>
</protein>
<feature type="transmembrane region" description="Helical" evidence="10">
    <location>
        <begin position="311"/>
        <end position="335"/>
    </location>
</feature>
<proteinExistence type="inferred from homology"/>
<keyword evidence="10 11" id="KW-0813">Transport</keyword>
<dbReference type="GO" id="GO:0009252">
    <property type="term" value="P:peptidoglycan biosynthetic process"/>
    <property type="evidence" value="ECO:0007669"/>
    <property type="project" value="UniProtKB-UniRule"/>
</dbReference>
<feature type="transmembrane region" description="Helical" evidence="10">
    <location>
        <begin position="445"/>
        <end position="468"/>
    </location>
</feature>
<feature type="transmembrane region" description="Helical" evidence="10">
    <location>
        <begin position="347"/>
        <end position="368"/>
    </location>
</feature>
<feature type="transmembrane region" description="Helical" evidence="10">
    <location>
        <begin position="380"/>
        <end position="399"/>
    </location>
</feature>
<feature type="transmembrane region" description="Helical" evidence="10">
    <location>
        <begin position="405"/>
        <end position="424"/>
    </location>
</feature>
<name>A0A933RWG5_RHOPL</name>
<keyword evidence="2 10" id="KW-1003">Cell membrane</keyword>
<feature type="transmembrane region" description="Helical" evidence="10">
    <location>
        <begin position="272"/>
        <end position="290"/>
    </location>
</feature>
<dbReference type="EMBL" id="JACRJB010000026">
    <property type="protein sequence ID" value="MBI5129910.1"/>
    <property type="molecule type" value="Genomic_DNA"/>
</dbReference>
<comment type="subcellular location">
    <subcellularLocation>
        <location evidence="10">Cell inner membrane</location>
        <topology evidence="10">Multi-pass membrane protein</topology>
    </subcellularLocation>
    <subcellularLocation>
        <location evidence="1">Cell membrane</location>
        <topology evidence="1">Multi-pass membrane protein</topology>
    </subcellularLocation>
</comment>
<dbReference type="GO" id="GO:0034204">
    <property type="term" value="P:lipid translocation"/>
    <property type="evidence" value="ECO:0007669"/>
    <property type="project" value="TreeGrafter"/>
</dbReference>
<feature type="transmembrane region" description="Helical" evidence="10">
    <location>
        <begin position="228"/>
        <end position="252"/>
    </location>
</feature>
<dbReference type="AlphaFoldDB" id="A0A933RWG5"/>
<dbReference type="GO" id="GO:0005886">
    <property type="term" value="C:plasma membrane"/>
    <property type="evidence" value="ECO:0007669"/>
    <property type="project" value="UniProtKB-SubCell"/>
</dbReference>
<evidence type="ECO:0000256" key="9">
    <source>
        <dbReference type="ARBA" id="ARBA00061532"/>
    </source>
</evidence>
<evidence type="ECO:0000256" key="1">
    <source>
        <dbReference type="ARBA" id="ARBA00004651"/>
    </source>
</evidence>
<gene>
    <name evidence="10 12" type="primary">murJ</name>
    <name evidence="12" type="ORF">HZA66_10745</name>
</gene>
<dbReference type="InterPro" id="IPR051050">
    <property type="entry name" value="Lipid_II_flippase_MurJ/MviN"/>
</dbReference>
<evidence type="ECO:0000256" key="4">
    <source>
        <dbReference type="ARBA" id="ARBA00022960"/>
    </source>
</evidence>
<keyword evidence="10 11" id="KW-0961">Cell wall biogenesis/degradation</keyword>
<keyword evidence="4 10" id="KW-0133">Cell shape</keyword>
<evidence type="ECO:0000256" key="11">
    <source>
        <dbReference type="PIRNR" id="PIRNR002869"/>
    </source>
</evidence>
<evidence type="ECO:0000313" key="13">
    <source>
        <dbReference type="Proteomes" id="UP000782519"/>
    </source>
</evidence>
<dbReference type="HAMAP" id="MF_02078">
    <property type="entry name" value="MurJ_MviN"/>
    <property type="match status" value="1"/>
</dbReference>
<comment type="function">
    <text evidence="8 10 11">Involved in peptidoglycan biosynthesis. Transports lipid-linked peptidoglycan precursors from the inner to the outer leaflet of the cytoplasmic membrane.</text>
</comment>
<evidence type="ECO:0000256" key="7">
    <source>
        <dbReference type="ARBA" id="ARBA00023136"/>
    </source>
</evidence>